<evidence type="ECO:0000313" key="2">
    <source>
        <dbReference type="Proteomes" id="UP000004510"/>
    </source>
</evidence>
<reference evidence="2" key="1">
    <citation type="submission" date="2010-03" db="EMBL/GenBank/DDBJ databases">
        <title>Complete sequence of Mobiluncus curtisii ATCC 43063.</title>
        <authorList>
            <person name="Muzny D."/>
            <person name="Qin X."/>
            <person name="Deng J."/>
            <person name="Jiang H."/>
            <person name="Liu Y."/>
            <person name="Qu J."/>
            <person name="Song X.-Z."/>
            <person name="Zhang L."/>
            <person name="Thornton R."/>
            <person name="Coyle M."/>
            <person name="Francisco L."/>
            <person name="Jackson L."/>
            <person name="Javaid M."/>
            <person name="Korchina V."/>
            <person name="Kovar C."/>
            <person name="Mata R."/>
            <person name="Mathew T."/>
            <person name="Ngo R."/>
            <person name="Nguyen L."/>
            <person name="Nguyen N."/>
            <person name="Okwuonu G."/>
            <person name="Ongeri F."/>
            <person name="Pham C."/>
            <person name="Simmons D."/>
            <person name="Wilczek-Boney K."/>
            <person name="Hale W."/>
            <person name="Jakkamsetti A."/>
            <person name="Pham P."/>
            <person name="Ruth R."/>
            <person name="San Lucas F."/>
            <person name="Warren J."/>
            <person name="Zhang J."/>
            <person name="Zhao Z."/>
            <person name="Zhou C."/>
            <person name="Zhu D."/>
            <person name="Lee S."/>
            <person name="Bess C."/>
            <person name="Blankenburg K."/>
            <person name="Forbes L."/>
            <person name="Fu Q."/>
            <person name="Gubbala S."/>
            <person name="Hirani K."/>
            <person name="Jayaseelan J.C."/>
            <person name="Lara F."/>
            <person name="Munidasa M."/>
            <person name="Palculict T."/>
            <person name="Patil S."/>
            <person name="Pu L.-L."/>
            <person name="Saada N."/>
            <person name="Tang L."/>
            <person name="Weissenberger G."/>
            <person name="Zhu Y."/>
            <person name="Hemphill L."/>
            <person name="Shang Y."/>
            <person name="Youmans B."/>
            <person name="Ayvaz T."/>
            <person name="Ross M."/>
            <person name="Santibanez J."/>
            <person name="Aqrawi P."/>
            <person name="Gross S."/>
            <person name="Joshi V."/>
            <person name="Fowler G."/>
            <person name="Nazareth L."/>
            <person name="Reid J."/>
            <person name="Worley K."/>
            <person name="Petrosino J."/>
            <person name="Highlander S."/>
            <person name="Gibbs R."/>
            <person name="Gibbs R."/>
        </authorList>
    </citation>
    <scope>NUCLEOTIDE SEQUENCE [LARGE SCALE GENOMIC DNA]</scope>
    <source>
        <strain evidence="2">ATCC 43553</strain>
    </source>
</reference>
<dbReference type="EMBL" id="ADMS01000011">
    <property type="protein sequence ID" value="EFF78383.1"/>
    <property type="molecule type" value="Genomic_DNA"/>
</dbReference>
<sequence>MRGKDVDQISQFQSIDKEYPRLRFPGFVAEGTCFVRARIRQDGLVILCAQLYGYNGTSVTNAIEEVRRAAIERLHEEVGLQHLLPTKKWWQRERTRDELLAIAAAQTAMVEHYPKGRGLAPAGSFALVEFDDAGRPEWDYKPLATVAQQCAVESGFLTIDPEQLHYR</sequence>
<comment type="caution">
    <text evidence="1">The sequence shown here is derived from an EMBL/GenBank/DDBJ whole genome shotgun (WGS) entry which is preliminary data.</text>
</comment>
<protein>
    <submittedName>
        <fullName evidence="1">Uncharacterized protein</fullName>
    </submittedName>
</protein>
<proteinExistence type="predicted"/>
<name>D4X498_9BURK</name>
<organism evidence="1 2">
    <name type="scientific">Achromobacter piechaudii ATCC 43553</name>
    <dbReference type="NCBI Taxonomy" id="742159"/>
    <lineage>
        <taxon>Bacteria</taxon>
        <taxon>Pseudomonadati</taxon>
        <taxon>Pseudomonadota</taxon>
        <taxon>Betaproteobacteria</taxon>
        <taxon>Burkholderiales</taxon>
        <taxon>Alcaligenaceae</taxon>
        <taxon>Achromobacter</taxon>
    </lineage>
</organism>
<dbReference type="AlphaFoldDB" id="D4X498"/>
<dbReference type="HOGENOM" id="CLU_1593161_0_0_4"/>
<dbReference type="Proteomes" id="UP000004510">
    <property type="component" value="Unassembled WGS sequence"/>
</dbReference>
<gene>
    <name evidence="1" type="ORF">HMPREF0004_0295</name>
</gene>
<accession>D4X498</accession>
<evidence type="ECO:0000313" key="1">
    <source>
        <dbReference type="EMBL" id="EFF78383.1"/>
    </source>
</evidence>